<gene>
    <name evidence="1" type="ORF">B1991_00060</name>
</gene>
<proteinExistence type="predicted"/>
<sequence length="116" mass="12853">MTQRIDPVKLKAAAEHLEWVLKQYPDSEDVRGLLHSLGPLLEEAKAGRVGEPVDSVKIPGAWNFSDGRYVPYKDPGVDSAYVAFVVEMEGGLSEQEKQLNARMDALRKTREGSSQP</sequence>
<reference evidence="1 2" key="1">
    <citation type="submission" date="2017-02" db="EMBL/GenBank/DDBJ databases">
        <title>Whole genome sequencing of Rhodanobacter lindaniclasticus DSM 17932.</title>
        <authorList>
            <person name="Kumar S."/>
            <person name="Patil P."/>
            <person name="Patil P.B."/>
        </authorList>
    </citation>
    <scope>NUCLEOTIDE SEQUENCE [LARGE SCALE GENOMIC DNA]</scope>
    <source>
        <strain evidence="1 2">DSM 17932</strain>
    </source>
</reference>
<evidence type="ECO:0000313" key="2">
    <source>
        <dbReference type="Proteomes" id="UP000306317"/>
    </source>
</evidence>
<evidence type="ECO:0000313" key="1">
    <source>
        <dbReference type="EMBL" id="THD10279.1"/>
    </source>
</evidence>
<organism evidence="1 2">
    <name type="scientific">Rhodanobacter lindaniclasticus</name>
    <dbReference type="NCBI Taxonomy" id="75310"/>
    <lineage>
        <taxon>Bacteria</taxon>
        <taxon>Pseudomonadati</taxon>
        <taxon>Pseudomonadota</taxon>
        <taxon>Gammaproteobacteria</taxon>
        <taxon>Lysobacterales</taxon>
        <taxon>Rhodanobacteraceae</taxon>
        <taxon>Rhodanobacter</taxon>
    </lineage>
</organism>
<comment type="caution">
    <text evidence="1">The sequence shown here is derived from an EMBL/GenBank/DDBJ whole genome shotgun (WGS) entry which is preliminary data.</text>
</comment>
<accession>A0A4S3KN59</accession>
<dbReference type="EMBL" id="MWIO01000001">
    <property type="protein sequence ID" value="THD10279.1"/>
    <property type="molecule type" value="Genomic_DNA"/>
</dbReference>
<protein>
    <submittedName>
        <fullName evidence="1">Uncharacterized protein</fullName>
    </submittedName>
</protein>
<keyword evidence="2" id="KW-1185">Reference proteome</keyword>
<name>A0A4S3KN59_9GAMM</name>
<dbReference type="OrthoDB" id="5955816at2"/>
<dbReference type="Proteomes" id="UP000306317">
    <property type="component" value="Unassembled WGS sequence"/>
</dbReference>
<dbReference type="AlphaFoldDB" id="A0A4S3KN59"/>
<dbReference type="RefSeq" id="WP_136256660.1">
    <property type="nucleotide sequence ID" value="NZ_MWIO01000001.1"/>
</dbReference>